<gene>
    <name evidence="2" type="ORF">GEV33_010776</name>
</gene>
<reference evidence="2" key="2">
    <citation type="submission" date="2021-08" db="EMBL/GenBank/DDBJ databases">
        <authorList>
            <person name="Eriksson T."/>
        </authorList>
    </citation>
    <scope>NUCLEOTIDE SEQUENCE</scope>
    <source>
        <strain evidence="2">Stoneville</strain>
        <tissue evidence="2">Whole head</tissue>
    </source>
</reference>
<evidence type="ECO:0000313" key="3">
    <source>
        <dbReference type="Proteomes" id="UP000719412"/>
    </source>
</evidence>
<reference evidence="2" key="1">
    <citation type="journal article" date="2020" name="J Insects Food Feed">
        <title>The yellow mealworm (Tenebrio molitor) genome: a resource for the emerging insects as food and feed industry.</title>
        <authorList>
            <person name="Eriksson T."/>
            <person name="Andere A."/>
            <person name="Kelstrup H."/>
            <person name="Emery V."/>
            <person name="Picard C."/>
        </authorList>
    </citation>
    <scope>NUCLEOTIDE SEQUENCE</scope>
    <source>
        <strain evidence="2">Stoneville</strain>
        <tissue evidence="2">Whole head</tissue>
    </source>
</reference>
<organism evidence="2 3">
    <name type="scientific">Tenebrio molitor</name>
    <name type="common">Yellow mealworm beetle</name>
    <dbReference type="NCBI Taxonomy" id="7067"/>
    <lineage>
        <taxon>Eukaryota</taxon>
        <taxon>Metazoa</taxon>
        <taxon>Ecdysozoa</taxon>
        <taxon>Arthropoda</taxon>
        <taxon>Hexapoda</taxon>
        <taxon>Insecta</taxon>
        <taxon>Pterygota</taxon>
        <taxon>Neoptera</taxon>
        <taxon>Endopterygota</taxon>
        <taxon>Coleoptera</taxon>
        <taxon>Polyphaga</taxon>
        <taxon>Cucujiformia</taxon>
        <taxon>Tenebrionidae</taxon>
        <taxon>Tenebrio</taxon>
    </lineage>
</organism>
<feature type="region of interest" description="Disordered" evidence="1">
    <location>
        <begin position="45"/>
        <end position="70"/>
    </location>
</feature>
<keyword evidence="3" id="KW-1185">Reference proteome</keyword>
<evidence type="ECO:0000313" key="2">
    <source>
        <dbReference type="EMBL" id="KAH0812015.1"/>
    </source>
</evidence>
<comment type="caution">
    <text evidence="2">The sequence shown here is derived from an EMBL/GenBank/DDBJ whole genome shotgun (WGS) entry which is preliminary data.</text>
</comment>
<dbReference type="Proteomes" id="UP000719412">
    <property type="component" value="Unassembled WGS sequence"/>
</dbReference>
<sequence>MQPNSNSIRVRPSSLIIITEESCAVDDAGVCRNLRLRKGNNRSQTKVTFPAGLGIGSPHREGTQTTTSPDKRATVVLPTTRYILLRWRAFGEIDTDYGEKIFKNQLEEMINTPPREEIKGGPL</sequence>
<proteinExistence type="predicted"/>
<name>A0A8J6L8N7_TENMO</name>
<dbReference type="EMBL" id="JABDTM020026371">
    <property type="protein sequence ID" value="KAH0812015.1"/>
    <property type="molecule type" value="Genomic_DNA"/>
</dbReference>
<dbReference type="AlphaFoldDB" id="A0A8J6L8N7"/>
<accession>A0A8J6L8N7</accession>
<evidence type="ECO:0000256" key="1">
    <source>
        <dbReference type="SAM" id="MobiDB-lite"/>
    </source>
</evidence>
<protein>
    <submittedName>
        <fullName evidence="2">Uncharacterized protein</fullName>
    </submittedName>
</protein>